<reference evidence="11 12" key="1">
    <citation type="journal article" date="2007" name="Science">
        <title>The Chlamydomonas genome reveals the evolution of key animal and plant functions.</title>
        <authorList>
            <person name="Merchant S.S."/>
            <person name="Prochnik S.E."/>
            <person name="Vallon O."/>
            <person name="Harris E.H."/>
            <person name="Karpowicz S.J."/>
            <person name="Witman G.B."/>
            <person name="Terry A."/>
            <person name="Salamov A."/>
            <person name="Fritz-Laylin L.K."/>
            <person name="Marechal-Drouard L."/>
            <person name="Marshall W.F."/>
            <person name="Qu L.H."/>
            <person name="Nelson D.R."/>
            <person name="Sanderfoot A.A."/>
            <person name="Spalding M.H."/>
            <person name="Kapitonov V.V."/>
            <person name="Ren Q."/>
            <person name="Ferris P."/>
            <person name="Lindquist E."/>
            <person name="Shapiro H."/>
            <person name="Lucas S.M."/>
            <person name="Grimwood J."/>
            <person name="Schmutz J."/>
            <person name="Cardol P."/>
            <person name="Cerutti H."/>
            <person name="Chanfreau G."/>
            <person name="Chen C.L."/>
            <person name="Cognat V."/>
            <person name="Croft M.T."/>
            <person name="Dent R."/>
            <person name="Dutcher S."/>
            <person name="Fernandez E."/>
            <person name="Fukuzawa H."/>
            <person name="Gonzalez-Ballester D."/>
            <person name="Gonzalez-Halphen D."/>
            <person name="Hallmann A."/>
            <person name="Hanikenne M."/>
            <person name="Hippler M."/>
            <person name="Inwood W."/>
            <person name="Jabbari K."/>
            <person name="Kalanon M."/>
            <person name="Kuras R."/>
            <person name="Lefebvre P.A."/>
            <person name="Lemaire S.D."/>
            <person name="Lobanov A.V."/>
            <person name="Lohr M."/>
            <person name="Manuell A."/>
            <person name="Meier I."/>
            <person name="Mets L."/>
            <person name="Mittag M."/>
            <person name="Mittelmeier T."/>
            <person name="Moroney J.V."/>
            <person name="Moseley J."/>
            <person name="Napoli C."/>
            <person name="Nedelcu A.M."/>
            <person name="Niyogi K."/>
            <person name="Novoselov S.V."/>
            <person name="Paulsen I.T."/>
            <person name="Pazour G."/>
            <person name="Purton S."/>
            <person name="Ral J.P."/>
            <person name="Riano-Pachon D.M."/>
            <person name="Riekhof W."/>
            <person name="Rymarquis L."/>
            <person name="Schroda M."/>
            <person name="Stern D."/>
            <person name="Umen J."/>
            <person name="Willows R."/>
            <person name="Wilson N."/>
            <person name="Zimmer S.L."/>
            <person name="Allmer J."/>
            <person name="Balk J."/>
            <person name="Bisova K."/>
            <person name="Chen C.J."/>
            <person name="Elias M."/>
            <person name="Gendler K."/>
            <person name="Hauser C."/>
            <person name="Lamb M.R."/>
            <person name="Ledford H."/>
            <person name="Long J.C."/>
            <person name="Minagawa J."/>
            <person name="Page M.D."/>
            <person name="Pan J."/>
            <person name="Pootakham W."/>
            <person name="Roje S."/>
            <person name="Rose A."/>
            <person name="Stahlberg E."/>
            <person name="Terauchi A.M."/>
            <person name="Yang P."/>
            <person name="Ball S."/>
            <person name="Bowler C."/>
            <person name="Dieckmann C.L."/>
            <person name="Gladyshev V.N."/>
            <person name="Green P."/>
            <person name="Jorgensen R."/>
            <person name="Mayfield S."/>
            <person name="Mueller-Roeber B."/>
            <person name="Rajamani S."/>
            <person name="Sayre R.T."/>
            <person name="Brokstein P."/>
            <person name="Dubchak I."/>
            <person name="Goodstein D."/>
            <person name="Hornick L."/>
            <person name="Huang Y.W."/>
            <person name="Jhaveri J."/>
            <person name="Luo Y."/>
            <person name="Martinez D."/>
            <person name="Ngau W.C."/>
            <person name="Otillar B."/>
            <person name="Poliakov A."/>
            <person name="Porter A."/>
            <person name="Szajkowski L."/>
            <person name="Werner G."/>
            <person name="Zhou K."/>
            <person name="Grigoriev I.V."/>
            <person name="Rokhsar D.S."/>
            <person name="Grossman A.R."/>
        </authorList>
    </citation>
    <scope>NUCLEOTIDE SEQUENCE [LARGE SCALE GENOMIC DNA]</scope>
    <source>
        <strain evidence="12">CC-503</strain>
    </source>
</reference>
<dbReference type="PANTHER" id="PTHR24350">
    <property type="entry name" value="SERINE/THREONINE-PROTEIN KINASE IAL-RELATED"/>
    <property type="match status" value="1"/>
</dbReference>
<feature type="binding site" evidence="7">
    <location>
        <position position="201"/>
    </location>
    <ligand>
        <name>ATP</name>
        <dbReference type="ChEBI" id="CHEBI:30616"/>
    </ligand>
</feature>
<dbReference type="Pfam" id="PF00069">
    <property type="entry name" value="Pkinase"/>
    <property type="match status" value="1"/>
</dbReference>
<evidence type="ECO:0000256" key="7">
    <source>
        <dbReference type="PIRSR" id="PIRSR630616-2"/>
    </source>
</evidence>
<dbReference type="GO" id="GO:0007052">
    <property type="term" value="P:mitotic spindle organization"/>
    <property type="evidence" value="ECO:0000318"/>
    <property type="project" value="GO_Central"/>
</dbReference>
<feature type="compositionally biased region" description="Gly residues" evidence="9">
    <location>
        <begin position="731"/>
        <end position="742"/>
    </location>
</feature>
<feature type="compositionally biased region" description="Gly residues" evidence="9">
    <location>
        <begin position="583"/>
        <end position="594"/>
    </location>
</feature>
<dbReference type="InterPro" id="IPR008271">
    <property type="entry name" value="Ser/Thr_kinase_AS"/>
</dbReference>
<evidence type="ECO:0000313" key="11">
    <source>
        <dbReference type="EMBL" id="PNW79090.1"/>
    </source>
</evidence>
<dbReference type="KEGG" id="cre:CHLRE_09g400330v5"/>
<evidence type="ECO:0000256" key="1">
    <source>
        <dbReference type="ARBA" id="ARBA00022527"/>
    </source>
</evidence>
<dbReference type="GeneID" id="5723138"/>
<name>A0A2K3DEX3_CHLRE</name>
<dbReference type="Gramene" id="PNW79090">
    <property type="protein sequence ID" value="PNW79090"/>
    <property type="gene ID" value="CHLRE_09g400330v5"/>
</dbReference>
<proteinExistence type="predicted"/>
<feature type="active site" description="Proton acceptor" evidence="6">
    <location>
        <position position="183"/>
    </location>
</feature>
<feature type="region of interest" description="Disordered" evidence="9">
    <location>
        <begin position="521"/>
        <end position="598"/>
    </location>
</feature>
<dbReference type="GO" id="GO:0005634">
    <property type="term" value="C:nucleus"/>
    <property type="evidence" value="ECO:0000318"/>
    <property type="project" value="GO_Central"/>
</dbReference>
<feature type="domain" description="Protein kinase" evidence="10">
    <location>
        <begin position="59"/>
        <end position="324"/>
    </location>
</feature>
<dbReference type="GO" id="GO:0051233">
    <property type="term" value="C:spindle midzone"/>
    <property type="evidence" value="ECO:0000318"/>
    <property type="project" value="GO_Central"/>
</dbReference>
<feature type="binding site" evidence="7">
    <location>
        <position position="69"/>
    </location>
    <ligand>
        <name>ATP</name>
        <dbReference type="ChEBI" id="CHEBI:30616"/>
    </ligand>
</feature>
<keyword evidence="3 7" id="KW-0547">Nucleotide-binding</keyword>
<dbReference type="InterPro" id="IPR011009">
    <property type="entry name" value="Kinase-like_dom_sf"/>
</dbReference>
<dbReference type="Proteomes" id="UP000006906">
    <property type="component" value="Chromosome 9"/>
</dbReference>
<feature type="compositionally biased region" description="Pro residues" evidence="9">
    <location>
        <begin position="745"/>
        <end position="754"/>
    </location>
</feature>
<keyword evidence="4" id="KW-0418">Kinase</keyword>
<feature type="compositionally biased region" description="Low complexity" evidence="9">
    <location>
        <begin position="915"/>
        <end position="929"/>
    </location>
</feature>
<feature type="region of interest" description="Disordered" evidence="9">
    <location>
        <begin position="497"/>
        <end position="516"/>
    </location>
</feature>
<feature type="compositionally biased region" description="Polar residues" evidence="9">
    <location>
        <begin position="656"/>
        <end position="666"/>
    </location>
</feature>
<dbReference type="STRING" id="3055.A0A2K3DEX3"/>
<feature type="binding site" evidence="7">
    <location>
        <begin position="136"/>
        <end position="138"/>
    </location>
    <ligand>
        <name>ATP</name>
        <dbReference type="ChEBI" id="CHEBI:30616"/>
    </ligand>
</feature>
<feature type="compositionally biased region" description="Pro residues" evidence="9">
    <location>
        <begin position="555"/>
        <end position="568"/>
    </location>
</feature>
<feature type="region of interest" description="Disordered" evidence="9">
    <location>
        <begin position="802"/>
        <end position="853"/>
    </location>
</feature>
<feature type="region of interest" description="Disordered" evidence="9">
    <location>
        <begin position="360"/>
        <end position="416"/>
    </location>
</feature>
<keyword evidence="12" id="KW-1185">Reference proteome</keyword>
<feature type="compositionally biased region" description="Low complexity" evidence="9">
    <location>
        <begin position="460"/>
        <end position="485"/>
    </location>
</feature>
<feature type="region of interest" description="Disordered" evidence="9">
    <location>
        <begin position="625"/>
        <end position="786"/>
    </location>
</feature>
<accession>A0A2K3DEX3</accession>
<sequence length="1123" mass="113642">MADSQPTEPATGSNPNTHFFRPNDGIYVSEGAEHRTICVSPHLPPSMSRNGTDWHVEQFELHKELYRGKTSLLYMATDRISGVQVALKLYRKRKLSVLNRYQVEREVRLHINLHHENIIHLFAAFEDEKHVYMVQEFAVCGDLFEDLKKGGGQLKEKYAVRDVIVPFLSALSYLHGMGIIHRDIKPENILLGANKTIKVADFGLSINIHHERPVTRAGTLDYMAPEVLVCPDKRRPEENKDKVLLGYTAQVDSWAVGILAYELLVGYPPFEQESRAATYEHIMYKEAKFPSWMSEEARRFIGLALCKNASQRPTIADLLTHAWVQPYLVRHPPGVAGSTGTAGPSRLRNSVSMAIHDTTSGAVPAASSASSQPAQPARASSVSVHSASQPLTGSGMTPAPPAGAASVTSSLMGAGGGGGVGARVVVQLPGQPPVQRSSSHMVADSSSPKHAAGGGGASPGVGTLARSPQPHSHAHGAAGSPAMGAVAGGLGHGSGLGGGHGGAGGGQPYGAGTHSLNTSTSLKVAVPPGSQDPITGSESRLHDSISDPTIRSFEPTPPPPHHLMPSQPPGAVSSAALMPASRSGGGAPHGGGADGLERAHSGLGGLVGSGSSAYVLGGARTPAALGGPSQGNMASRLGLSSSHSISRPSPPPLALSESTEAMSSDASCAGDSYAPMPLSPSGLTPAPPGRSGLGSAGGPRPGSGAAGPGTPPAPGLRHRLVPPGINTANLGMGGSGAGGGAGRLPAPPASPKPLTPDLGPGFHRPASGVLSDDSFLPPARSPSMSVGAQHLSPLQAALLAPRPSISRLNSPSHSRRNSLSQAGNVPGTGGTSFGGPSLPLHSTPLPQLSPDYGADSSAGGLYAEDSARNSASHKYVIGGMGSAGAGGGANGSSARMLGKLWPGAGGGGGGGGLDSPMDMPSSSAASFSSRGGGGGGAAGANASPMARSAAAARVRMMTPEDLRPLMRESSISSGTPKGSGAGGDLRSELAQPSMTVYNRPGKVPGVGRAAIAAREAEAAEAAASLTAAGNSLNKTKSLVNRNLNGVLGEDGPSGLARMGSDVALARTAAGQAAAASTAPAVASQRSFTGANSAFARKLANGAIATKVTEYVKGRLPHDEDMDD</sequence>
<evidence type="ECO:0000256" key="6">
    <source>
        <dbReference type="PIRSR" id="PIRSR630616-1"/>
    </source>
</evidence>
<feature type="region of interest" description="Disordered" evidence="9">
    <location>
        <begin position="907"/>
        <end position="942"/>
    </location>
</feature>
<dbReference type="InterPro" id="IPR030616">
    <property type="entry name" value="Aur-like"/>
</dbReference>
<feature type="compositionally biased region" description="Polar residues" evidence="9">
    <location>
        <begin position="806"/>
        <end position="823"/>
    </location>
</feature>
<evidence type="ECO:0000256" key="9">
    <source>
        <dbReference type="SAM" id="MobiDB-lite"/>
    </source>
</evidence>
<evidence type="ECO:0000313" key="12">
    <source>
        <dbReference type="Proteomes" id="UP000006906"/>
    </source>
</evidence>
<dbReference type="PROSITE" id="PS00108">
    <property type="entry name" value="PROTEIN_KINASE_ST"/>
    <property type="match status" value="1"/>
</dbReference>
<dbReference type="GO" id="GO:0032465">
    <property type="term" value="P:regulation of cytokinesis"/>
    <property type="evidence" value="ECO:0000318"/>
    <property type="project" value="GO_Central"/>
</dbReference>
<dbReference type="ExpressionAtlas" id="A0A2K3DEX3">
    <property type="expression patterns" value="baseline and differential"/>
</dbReference>
<dbReference type="AlphaFoldDB" id="A0A2K3DEX3"/>
<dbReference type="PROSITE" id="PS50011">
    <property type="entry name" value="PROTEIN_KINASE_DOM"/>
    <property type="match status" value="1"/>
</dbReference>
<feature type="region of interest" description="Disordered" evidence="9">
    <location>
        <begin position="430"/>
        <end position="485"/>
    </location>
</feature>
<feature type="binding site" evidence="7">
    <location>
        <position position="88"/>
    </location>
    <ligand>
        <name>ATP</name>
        <dbReference type="ChEBI" id="CHEBI:30616"/>
    </ligand>
</feature>
<dbReference type="GO" id="GO:0005524">
    <property type="term" value="F:ATP binding"/>
    <property type="evidence" value="ECO:0007669"/>
    <property type="project" value="UniProtKB-KW"/>
</dbReference>
<feature type="region of interest" description="Disordered" evidence="9">
    <location>
        <begin position="964"/>
        <end position="986"/>
    </location>
</feature>
<dbReference type="SMART" id="SM00220">
    <property type="entry name" value="S_TKc"/>
    <property type="match status" value="1"/>
</dbReference>
<dbReference type="OMA" id="INIHHER"/>
<feature type="compositionally biased region" description="Gly residues" evidence="9">
    <location>
        <begin position="497"/>
        <end position="509"/>
    </location>
</feature>
<dbReference type="RefSeq" id="XP_042921375.1">
    <property type="nucleotide sequence ID" value="XM_043065982.1"/>
</dbReference>
<dbReference type="GO" id="GO:0004674">
    <property type="term" value="F:protein serine/threonine kinase activity"/>
    <property type="evidence" value="ECO:0007669"/>
    <property type="project" value="UniProtKB-KW"/>
</dbReference>
<dbReference type="InterPro" id="IPR000719">
    <property type="entry name" value="Prot_kinase_dom"/>
</dbReference>
<dbReference type="PaxDb" id="3055-EDP00023"/>
<evidence type="ECO:0000256" key="4">
    <source>
        <dbReference type="ARBA" id="ARBA00022777"/>
    </source>
</evidence>
<protein>
    <recommendedName>
        <fullName evidence="10">Protein kinase domain-containing protein</fullName>
    </recommendedName>
</protein>
<dbReference type="Gene3D" id="1.10.510.10">
    <property type="entry name" value="Transferase(Phosphotransferase) domain 1"/>
    <property type="match status" value="1"/>
</dbReference>
<dbReference type="GO" id="GO:0005876">
    <property type="term" value="C:spindle microtubule"/>
    <property type="evidence" value="ECO:0000318"/>
    <property type="project" value="GO_Central"/>
</dbReference>
<dbReference type="GO" id="GO:0032133">
    <property type="term" value="C:chromosome passenger complex"/>
    <property type="evidence" value="ECO:0000318"/>
    <property type="project" value="GO_Central"/>
</dbReference>
<evidence type="ECO:0000259" key="10">
    <source>
        <dbReference type="PROSITE" id="PS50011"/>
    </source>
</evidence>
<feature type="binding site" evidence="7">
    <location>
        <begin position="187"/>
        <end position="188"/>
    </location>
    <ligand>
        <name>ATP</name>
        <dbReference type="ChEBI" id="CHEBI:30616"/>
    </ligand>
</feature>
<dbReference type="SUPFAM" id="SSF56112">
    <property type="entry name" value="Protein kinase-like (PK-like)"/>
    <property type="match status" value="1"/>
</dbReference>
<keyword evidence="1" id="KW-0723">Serine/threonine-protein kinase</keyword>
<evidence type="ECO:0000256" key="3">
    <source>
        <dbReference type="ARBA" id="ARBA00022741"/>
    </source>
</evidence>
<dbReference type="FunFam" id="1.10.510.10:FF:000813">
    <property type="entry name" value="Aurora-like kinase"/>
    <property type="match status" value="1"/>
</dbReference>
<feature type="compositionally biased region" description="Polar residues" evidence="9">
    <location>
        <begin position="1"/>
        <end position="17"/>
    </location>
</feature>
<dbReference type="InParanoid" id="A0A2K3DEX3"/>
<dbReference type="EMBL" id="CM008970">
    <property type="protein sequence ID" value="PNW79090.1"/>
    <property type="molecule type" value="Genomic_DNA"/>
</dbReference>
<keyword evidence="5 7" id="KW-0067">ATP-binding</keyword>
<feature type="compositionally biased region" description="Low complexity" evidence="9">
    <location>
        <begin position="362"/>
        <end position="388"/>
    </location>
</feature>
<gene>
    <name evidence="11" type="ORF">CHLRE_09g400330v5</name>
</gene>
<evidence type="ECO:0000256" key="5">
    <source>
        <dbReference type="ARBA" id="ARBA00022840"/>
    </source>
</evidence>
<evidence type="ECO:0000256" key="2">
    <source>
        <dbReference type="ARBA" id="ARBA00022679"/>
    </source>
</evidence>
<dbReference type="OrthoDB" id="347657at2759"/>
<keyword evidence="2" id="KW-0808">Transferase</keyword>
<feature type="cross-link" description="Glycyl lysine isopeptide (Lys-Gly) (interchain with G-Cter in SUMO2)" evidence="8">
    <location>
        <position position="185"/>
    </location>
</feature>
<organism evidence="11 12">
    <name type="scientific">Chlamydomonas reinhardtii</name>
    <name type="common">Chlamydomonas smithii</name>
    <dbReference type="NCBI Taxonomy" id="3055"/>
    <lineage>
        <taxon>Eukaryota</taxon>
        <taxon>Viridiplantae</taxon>
        <taxon>Chlorophyta</taxon>
        <taxon>core chlorophytes</taxon>
        <taxon>Chlorophyceae</taxon>
        <taxon>CS clade</taxon>
        <taxon>Chlamydomonadales</taxon>
        <taxon>Chlamydomonadaceae</taxon>
        <taxon>Chlamydomonas</taxon>
    </lineage>
</organism>
<feature type="compositionally biased region" description="Gly residues" evidence="9">
    <location>
        <begin position="691"/>
        <end position="707"/>
    </location>
</feature>
<feature type="compositionally biased region" description="Low complexity" evidence="9">
    <location>
        <begin position="635"/>
        <end position="647"/>
    </location>
</feature>
<evidence type="ECO:0000256" key="8">
    <source>
        <dbReference type="PIRSR" id="PIRSR630616-3"/>
    </source>
</evidence>
<feature type="region of interest" description="Disordered" evidence="9">
    <location>
        <begin position="1"/>
        <end position="24"/>
    </location>
</feature>